<proteinExistence type="predicted"/>
<evidence type="ECO:0000313" key="3">
    <source>
        <dbReference type="Proteomes" id="UP000030748"/>
    </source>
</evidence>
<gene>
    <name evidence="2" type="ORF">MIMGU_mgv1a010680mg</name>
</gene>
<name>A0A022QU34_ERYGU</name>
<feature type="transmembrane region" description="Helical" evidence="1">
    <location>
        <begin position="126"/>
        <end position="147"/>
    </location>
</feature>
<dbReference type="PhylomeDB" id="A0A022QU34"/>
<dbReference type="PANTHER" id="PTHR34573">
    <property type="entry name" value="VKC DOMAIN-CONTAINING PROTEIN"/>
    <property type="match status" value="1"/>
</dbReference>
<dbReference type="SUPFAM" id="SSF52833">
    <property type="entry name" value="Thioredoxin-like"/>
    <property type="match status" value="1"/>
</dbReference>
<dbReference type="Gene3D" id="3.40.30.10">
    <property type="entry name" value="Glutaredoxin"/>
    <property type="match status" value="1"/>
</dbReference>
<feature type="transmembrane region" description="Helical" evidence="1">
    <location>
        <begin position="159"/>
        <end position="182"/>
    </location>
</feature>
<evidence type="ECO:0000256" key="1">
    <source>
        <dbReference type="SAM" id="Phobius"/>
    </source>
</evidence>
<keyword evidence="3" id="KW-1185">Reference proteome</keyword>
<keyword evidence="1" id="KW-0812">Transmembrane</keyword>
<feature type="transmembrane region" description="Helical" evidence="1">
    <location>
        <begin position="89"/>
        <end position="106"/>
    </location>
</feature>
<organism evidence="2 3">
    <name type="scientific">Erythranthe guttata</name>
    <name type="common">Yellow monkey flower</name>
    <name type="synonym">Mimulus guttatus</name>
    <dbReference type="NCBI Taxonomy" id="4155"/>
    <lineage>
        <taxon>Eukaryota</taxon>
        <taxon>Viridiplantae</taxon>
        <taxon>Streptophyta</taxon>
        <taxon>Embryophyta</taxon>
        <taxon>Tracheophyta</taxon>
        <taxon>Spermatophyta</taxon>
        <taxon>Magnoliopsida</taxon>
        <taxon>eudicotyledons</taxon>
        <taxon>Gunneridae</taxon>
        <taxon>Pentapetalae</taxon>
        <taxon>asterids</taxon>
        <taxon>lamiids</taxon>
        <taxon>Lamiales</taxon>
        <taxon>Phrymaceae</taxon>
        <taxon>Erythranthe</taxon>
    </lineage>
</organism>
<dbReference type="GO" id="GO:0003955">
    <property type="term" value="F:NAD(P)H dehydrogenase (quinone) activity"/>
    <property type="evidence" value="ECO:0000318"/>
    <property type="project" value="GO_Central"/>
</dbReference>
<dbReference type="AlphaFoldDB" id="A0A022QU34"/>
<dbReference type="OrthoDB" id="343052at2759"/>
<evidence type="ECO:0008006" key="4">
    <source>
        <dbReference type="Google" id="ProtNLM"/>
    </source>
</evidence>
<sequence>MTSMANSFFTKSPSSFSCRRTPLLHSPTSFPILSHFKKGVWGQRFELLKLNCKSEECNLCEDSVRSLQPPSSSSVIPGEDDWSISSNRWCAALGGIGFLETAYLTYLNITDSDAFFPTEWGSSTTILTSAHLPLFGMAAYGLFFISLKNFGFDKIKKTFGSQCVTSLVIIALITSCIVVQPVPSSLAEEMPYVETEITKESSPLALSLARHLNSIGAKLYGAFWCSHCVHQKQMFGHDAAKLLDYVECYPDGVKAGAQMAKACTEANLDGFPSWEINGQFFSGTKQFPELARLSGIKLEDLSQQN</sequence>
<keyword evidence="1" id="KW-0472">Membrane</keyword>
<dbReference type="eggNOG" id="ENOG502QRER">
    <property type="taxonomic scope" value="Eukaryota"/>
</dbReference>
<dbReference type="InterPro" id="IPR038354">
    <property type="entry name" value="VKOR_sf"/>
</dbReference>
<dbReference type="STRING" id="4155.A0A022QU34"/>
<keyword evidence="1" id="KW-1133">Transmembrane helix</keyword>
<dbReference type="Gene3D" id="1.20.1440.130">
    <property type="entry name" value="VKOR domain"/>
    <property type="match status" value="1"/>
</dbReference>
<dbReference type="KEGG" id="egt:105965194"/>
<evidence type="ECO:0000313" key="2">
    <source>
        <dbReference type="EMBL" id="EYU30823.1"/>
    </source>
</evidence>
<accession>A0A022QU34</accession>
<protein>
    <recommendedName>
        <fullName evidence="4">Vitamin K epoxide reductase domain-containing protein</fullName>
    </recommendedName>
</protein>
<dbReference type="GO" id="GO:0010207">
    <property type="term" value="P:photosystem II assembly"/>
    <property type="evidence" value="ECO:0000318"/>
    <property type="project" value="GO_Central"/>
</dbReference>
<dbReference type="PANTHER" id="PTHR34573:SF1">
    <property type="entry name" value="VITAMIN K EPOXIDE REDUCTASE DOMAIN-CONTAINING PROTEIN"/>
    <property type="match status" value="1"/>
</dbReference>
<reference evidence="2 3" key="1">
    <citation type="journal article" date="2013" name="Proc. Natl. Acad. Sci. U.S.A.">
        <title>Fine-scale variation in meiotic recombination in Mimulus inferred from population shotgun sequencing.</title>
        <authorList>
            <person name="Hellsten U."/>
            <person name="Wright K.M."/>
            <person name="Jenkins J."/>
            <person name="Shu S."/>
            <person name="Yuan Y."/>
            <person name="Wessler S.R."/>
            <person name="Schmutz J."/>
            <person name="Willis J.H."/>
            <person name="Rokhsar D.S."/>
        </authorList>
    </citation>
    <scope>NUCLEOTIDE SEQUENCE [LARGE SCALE GENOMIC DNA]</scope>
    <source>
        <strain evidence="3">cv. DUN x IM62</strain>
    </source>
</reference>
<dbReference type="EMBL" id="KI631018">
    <property type="protein sequence ID" value="EYU30823.1"/>
    <property type="molecule type" value="Genomic_DNA"/>
</dbReference>
<dbReference type="InterPro" id="IPR036249">
    <property type="entry name" value="Thioredoxin-like_sf"/>
</dbReference>
<dbReference type="Proteomes" id="UP000030748">
    <property type="component" value="Unassembled WGS sequence"/>
</dbReference>